<evidence type="ECO:0000313" key="10">
    <source>
        <dbReference type="Proteomes" id="UP000313849"/>
    </source>
</evidence>
<dbReference type="GO" id="GO:0016616">
    <property type="term" value="F:oxidoreductase activity, acting on the CH-OH group of donors, NAD or NADP as acceptor"/>
    <property type="evidence" value="ECO:0007669"/>
    <property type="project" value="UniProtKB-ARBA"/>
</dbReference>
<keyword evidence="3" id="KW-0560">Oxidoreductase</keyword>
<dbReference type="InterPro" id="IPR020471">
    <property type="entry name" value="AKR"/>
</dbReference>
<feature type="site" description="Lowers pKa of active site Tyr" evidence="6">
    <location>
        <position position="94"/>
    </location>
</feature>
<keyword evidence="2" id="KW-0521">NADP</keyword>
<evidence type="ECO:0000256" key="6">
    <source>
        <dbReference type="PIRSR" id="PIRSR000097-3"/>
    </source>
</evidence>
<dbReference type="PANTHER" id="PTHR43827">
    <property type="entry name" value="2,5-DIKETO-D-GLUCONIC ACID REDUCTASE"/>
    <property type="match status" value="1"/>
</dbReference>
<reference evidence="9 10" key="1">
    <citation type="submission" date="2019-06" db="EMBL/GenBank/DDBJ databases">
        <title>Draft genome sequence of Miniimonas arenae KCTC 19750T isolated from sea sand.</title>
        <authorList>
            <person name="Park S.-J."/>
        </authorList>
    </citation>
    <scope>NUCLEOTIDE SEQUENCE [LARGE SCALE GENOMIC DNA]</scope>
    <source>
        <strain evidence="9 10">KCTC 19750</strain>
    </source>
</reference>
<dbReference type="InterPro" id="IPR036812">
    <property type="entry name" value="NAD(P)_OxRdtase_dom_sf"/>
</dbReference>
<feature type="region of interest" description="Disordered" evidence="7">
    <location>
        <begin position="1"/>
        <end position="22"/>
    </location>
</feature>
<evidence type="ECO:0000259" key="8">
    <source>
        <dbReference type="Pfam" id="PF00248"/>
    </source>
</evidence>
<dbReference type="PANTHER" id="PTHR43827:SF3">
    <property type="entry name" value="NADP-DEPENDENT OXIDOREDUCTASE DOMAIN-CONTAINING PROTEIN"/>
    <property type="match status" value="1"/>
</dbReference>
<protein>
    <submittedName>
        <fullName evidence="9">Aldo/keto reductase</fullName>
    </submittedName>
</protein>
<evidence type="ECO:0000256" key="4">
    <source>
        <dbReference type="PIRSR" id="PIRSR000097-1"/>
    </source>
</evidence>
<evidence type="ECO:0000256" key="7">
    <source>
        <dbReference type="SAM" id="MobiDB-lite"/>
    </source>
</evidence>
<organism evidence="9 10">
    <name type="scientific">Miniimonas arenae</name>
    <dbReference type="NCBI Taxonomy" id="676201"/>
    <lineage>
        <taxon>Bacteria</taxon>
        <taxon>Bacillati</taxon>
        <taxon>Actinomycetota</taxon>
        <taxon>Actinomycetes</taxon>
        <taxon>Micrococcales</taxon>
        <taxon>Beutenbergiaceae</taxon>
        <taxon>Miniimonas</taxon>
    </lineage>
</organism>
<accession>A0A5C5BA99</accession>
<proteinExistence type="inferred from homology"/>
<evidence type="ECO:0000313" key="9">
    <source>
        <dbReference type="EMBL" id="TNU73399.1"/>
    </source>
</evidence>
<keyword evidence="10" id="KW-1185">Reference proteome</keyword>
<dbReference type="EMBL" id="VENP01000048">
    <property type="protein sequence ID" value="TNU73399.1"/>
    <property type="molecule type" value="Genomic_DNA"/>
</dbReference>
<dbReference type="Gene3D" id="3.20.20.100">
    <property type="entry name" value="NADP-dependent oxidoreductase domain"/>
    <property type="match status" value="1"/>
</dbReference>
<sequence length="293" mass="31869">MAPDPHAATPSPPPSLPLDDIPLNDGTTLPAIGLGLYKVAPQDVGPTVSSAVGLGYRLLDGAMFYRNEPELGAAVRAVTQEQGVPREELLVASKFWGDPVQSYDAALADFETSFTDLGIGPLDLYFIHWPRGSRGTYVETWRALVRLREEGRVRSIAVASFSVEELTRLIEETGVAPAVNQVESHPWLPQHELRAFHAAHGIVTQAWSPLGRGRLLEQPPIVEIAARHGVTPAQVVLRWHLQLGGAAVPKSVHAERLRLNLDLGGFALDEDDMARIATLENGTRTGTDPKDRQ</sequence>
<dbReference type="PROSITE" id="PS00798">
    <property type="entry name" value="ALDOKETO_REDUCTASE_1"/>
    <property type="match status" value="1"/>
</dbReference>
<dbReference type="PIRSF" id="PIRSF000097">
    <property type="entry name" value="AKR"/>
    <property type="match status" value="1"/>
</dbReference>
<dbReference type="Proteomes" id="UP000313849">
    <property type="component" value="Unassembled WGS sequence"/>
</dbReference>
<evidence type="ECO:0000256" key="5">
    <source>
        <dbReference type="PIRSR" id="PIRSR000097-2"/>
    </source>
</evidence>
<comment type="caution">
    <text evidence="9">The sequence shown here is derived from an EMBL/GenBank/DDBJ whole genome shotgun (WGS) entry which is preliminary data.</text>
</comment>
<dbReference type="InterPro" id="IPR023210">
    <property type="entry name" value="NADP_OxRdtase_dom"/>
</dbReference>
<comment type="similarity">
    <text evidence="1">Belongs to the aldo/keto reductase family.</text>
</comment>
<feature type="active site" description="Proton donor" evidence="4">
    <location>
        <position position="65"/>
    </location>
</feature>
<dbReference type="Pfam" id="PF00248">
    <property type="entry name" value="Aldo_ket_red"/>
    <property type="match status" value="1"/>
</dbReference>
<dbReference type="PRINTS" id="PR00069">
    <property type="entry name" value="ALDKETRDTASE"/>
</dbReference>
<dbReference type="OrthoDB" id="9804790at2"/>
<evidence type="ECO:0000256" key="1">
    <source>
        <dbReference type="ARBA" id="ARBA00007905"/>
    </source>
</evidence>
<dbReference type="AlphaFoldDB" id="A0A5C5BA99"/>
<name>A0A5C5BA99_9MICO</name>
<evidence type="ECO:0000256" key="3">
    <source>
        <dbReference type="ARBA" id="ARBA00023002"/>
    </source>
</evidence>
<dbReference type="SUPFAM" id="SSF51430">
    <property type="entry name" value="NAD(P)-linked oxidoreductase"/>
    <property type="match status" value="1"/>
</dbReference>
<dbReference type="InterPro" id="IPR018170">
    <property type="entry name" value="Aldo/ket_reductase_CS"/>
</dbReference>
<feature type="domain" description="NADP-dependent oxidoreductase" evidence="8">
    <location>
        <begin position="35"/>
        <end position="279"/>
    </location>
</feature>
<dbReference type="FunFam" id="3.20.20.100:FF:000002">
    <property type="entry name" value="2,5-diketo-D-gluconic acid reductase A"/>
    <property type="match status" value="1"/>
</dbReference>
<gene>
    <name evidence="9" type="ORF">FH969_11615</name>
</gene>
<feature type="binding site" evidence="5">
    <location>
        <position position="128"/>
    </location>
    <ligand>
        <name>substrate</name>
    </ligand>
</feature>
<evidence type="ECO:0000256" key="2">
    <source>
        <dbReference type="ARBA" id="ARBA00022857"/>
    </source>
</evidence>